<feature type="binding site" evidence="6">
    <location>
        <position position="331"/>
    </location>
    <ligand>
        <name>S-adenosyl-L-methionine</name>
        <dbReference type="ChEBI" id="CHEBI:59789"/>
    </ligand>
</feature>
<name>A0A317QC00_9GAMM</name>
<dbReference type="OrthoDB" id="9804590at2"/>
<dbReference type="PROSITE" id="PS01230">
    <property type="entry name" value="TRMA_1"/>
    <property type="match status" value="1"/>
</dbReference>
<dbReference type="PROSITE" id="PS51687">
    <property type="entry name" value="SAM_MT_RNA_M5U"/>
    <property type="match status" value="1"/>
</dbReference>
<feature type="binding site" evidence="6">
    <location>
        <position position="281"/>
    </location>
    <ligand>
        <name>S-adenosyl-L-methionine</name>
        <dbReference type="ChEBI" id="CHEBI:59789"/>
    </ligand>
</feature>
<dbReference type="RefSeq" id="WP_110075183.1">
    <property type="nucleotide sequence ID" value="NZ_QGTT01000002.1"/>
</dbReference>
<accession>A0A317QC00</accession>
<dbReference type="InterPro" id="IPR010280">
    <property type="entry name" value="U5_MeTrfase_fam"/>
</dbReference>
<dbReference type="PANTHER" id="PTHR11061">
    <property type="entry name" value="RNA M5U METHYLTRANSFERASE"/>
    <property type="match status" value="1"/>
</dbReference>
<evidence type="ECO:0000256" key="1">
    <source>
        <dbReference type="ARBA" id="ARBA00022485"/>
    </source>
</evidence>
<dbReference type="InterPro" id="IPR012340">
    <property type="entry name" value="NA-bd_OB-fold"/>
</dbReference>
<evidence type="ECO:0000313" key="10">
    <source>
        <dbReference type="Proteomes" id="UP000246964"/>
    </source>
</evidence>
<dbReference type="PANTHER" id="PTHR11061:SF49">
    <property type="entry name" value="23S RRNA (URACIL(1939)-C(5))-METHYLTRANSFERASE RLMD"/>
    <property type="match status" value="1"/>
</dbReference>
<evidence type="ECO:0000256" key="3">
    <source>
        <dbReference type="ARBA" id="ARBA00022679"/>
    </source>
</evidence>
<proteinExistence type="inferred from homology"/>
<feature type="active site" description="Nucleophile" evidence="6">
    <location>
        <position position="407"/>
    </location>
</feature>
<keyword evidence="4 6" id="KW-0949">S-adenosyl-L-methionine</keyword>
<dbReference type="CDD" id="cd02440">
    <property type="entry name" value="AdoMet_MTases"/>
    <property type="match status" value="1"/>
</dbReference>
<keyword evidence="1" id="KW-0408">Iron</keyword>
<evidence type="ECO:0000256" key="5">
    <source>
        <dbReference type="ARBA" id="ARBA00023014"/>
    </source>
</evidence>
<keyword evidence="5" id="KW-0411">Iron-sulfur</keyword>
<keyword evidence="1" id="KW-0479">Metal-binding</keyword>
<comment type="similarity">
    <text evidence="6">Belongs to the class I-like SAM-binding methyltransferase superfamily. RNA M5U methyltransferase family.</text>
</comment>
<feature type="active site" evidence="7">
    <location>
        <position position="407"/>
    </location>
</feature>
<protein>
    <submittedName>
        <fullName evidence="9">23S rRNA m(5)U-1939 methyltransferase</fullName>
    </submittedName>
</protein>
<dbReference type="GO" id="GO:0070475">
    <property type="term" value="P:rRNA base methylation"/>
    <property type="evidence" value="ECO:0007669"/>
    <property type="project" value="TreeGrafter"/>
</dbReference>
<keyword evidence="1" id="KW-0004">4Fe-4S</keyword>
<dbReference type="InterPro" id="IPR029063">
    <property type="entry name" value="SAM-dependent_MTases_sf"/>
</dbReference>
<feature type="binding site" evidence="6">
    <location>
        <position position="381"/>
    </location>
    <ligand>
        <name>S-adenosyl-L-methionine</name>
        <dbReference type="ChEBI" id="CHEBI:59789"/>
    </ligand>
</feature>
<keyword evidence="10" id="KW-1185">Reference proteome</keyword>
<evidence type="ECO:0000256" key="6">
    <source>
        <dbReference type="PROSITE-ProRule" id="PRU01024"/>
    </source>
</evidence>
<sequence>MAQFYRPGQGPQQRKRKAKPKPATIAAADVVGLDHFGRGVVRSAQGVKFVAGALPGEVIDYVESSKYEAELLAVQQSSPERQQPACEFYRQCGGCDLQHFNVAAQQQHKQQVVTELLHKFAGIDVTAQASLWQPTLSGSPWNYRRRARLAAHYDKSKRQLTLGFRARKSKTIVPISECATLALALNNLLAPLRACLTELKLVPFLGHVELLETTAEPLVVLRLTRSLAAADRARLVAFSEHYKVRIAWQDEQQVHLLDTGPLPQYATWQAELQFNPGDFLQTHRDLAEAMVAQALQWLEPESGDTILELFAGSGHFTIPFARSGAQVTAIEGVPSMVRQLQHNAHLHGVAVTAACSNLAQPWAQSAAAKLLQGPFNKVLLDPARAGAAQAVQELVRMQPAQILYISCAPDTLARDAATLVQGGYHLKQAQLVDMFPQTHHIEVMTLFERE</sequence>
<dbReference type="AlphaFoldDB" id="A0A317QC00"/>
<dbReference type="Pfam" id="PF05958">
    <property type="entry name" value="tRNA_U5-meth_tr"/>
    <property type="match status" value="1"/>
</dbReference>
<evidence type="ECO:0000313" key="9">
    <source>
        <dbReference type="EMBL" id="PWW15247.1"/>
    </source>
</evidence>
<keyword evidence="3 6" id="KW-0808">Transferase</keyword>
<dbReference type="InterPro" id="IPR030391">
    <property type="entry name" value="MeTrfase_TrmA_CS"/>
</dbReference>
<dbReference type="GO" id="GO:0051539">
    <property type="term" value="F:4 iron, 4 sulfur cluster binding"/>
    <property type="evidence" value="ECO:0007669"/>
    <property type="project" value="UniProtKB-KW"/>
</dbReference>
<evidence type="ECO:0000256" key="7">
    <source>
        <dbReference type="PROSITE-ProRule" id="PRU10015"/>
    </source>
</evidence>
<dbReference type="Proteomes" id="UP000246964">
    <property type="component" value="Unassembled WGS sequence"/>
</dbReference>
<comment type="caution">
    <text evidence="9">The sequence shown here is derived from an EMBL/GenBank/DDBJ whole genome shotgun (WGS) entry which is preliminary data.</text>
</comment>
<reference evidence="9 10" key="1">
    <citation type="submission" date="2018-05" db="EMBL/GenBank/DDBJ databases">
        <title>Freshwater and sediment microbial communities from various areas in North America, analyzing microbe dynamics in response to fracking.</title>
        <authorList>
            <person name="Lamendella R."/>
        </authorList>
    </citation>
    <scope>NUCLEOTIDE SEQUENCE [LARGE SCALE GENOMIC DNA]</scope>
    <source>
        <strain evidence="9 10">125B1</strain>
    </source>
</reference>
<evidence type="ECO:0000256" key="2">
    <source>
        <dbReference type="ARBA" id="ARBA00022603"/>
    </source>
</evidence>
<dbReference type="EMBL" id="QGTT01000002">
    <property type="protein sequence ID" value="PWW15247.1"/>
    <property type="molecule type" value="Genomic_DNA"/>
</dbReference>
<dbReference type="GO" id="GO:0070041">
    <property type="term" value="F:rRNA (uridine-C5-)-methyltransferase activity"/>
    <property type="evidence" value="ECO:0007669"/>
    <property type="project" value="TreeGrafter"/>
</dbReference>
<dbReference type="SUPFAM" id="SSF53335">
    <property type="entry name" value="S-adenosyl-L-methionine-dependent methyltransferases"/>
    <property type="match status" value="1"/>
</dbReference>
<dbReference type="PROSITE" id="PS01231">
    <property type="entry name" value="TRMA_2"/>
    <property type="match status" value="1"/>
</dbReference>
<evidence type="ECO:0000256" key="8">
    <source>
        <dbReference type="SAM" id="MobiDB-lite"/>
    </source>
</evidence>
<organism evidence="9 10">
    <name type="scientific">Pseudidiomarina maritima</name>
    <dbReference type="NCBI Taxonomy" id="519453"/>
    <lineage>
        <taxon>Bacteria</taxon>
        <taxon>Pseudomonadati</taxon>
        <taxon>Pseudomonadota</taxon>
        <taxon>Gammaproteobacteria</taxon>
        <taxon>Alteromonadales</taxon>
        <taxon>Idiomarinaceae</taxon>
        <taxon>Pseudidiomarina</taxon>
    </lineage>
</organism>
<dbReference type="Gene3D" id="3.40.50.150">
    <property type="entry name" value="Vaccinia Virus protein VP39"/>
    <property type="match status" value="1"/>
</dbReference>
<dbReference type="Gene3D" id="2.40.50.1070">
    <property type="match status" value="1"/>
</dbReference>
<dbReference type="Gene3D" id="2.40.50.140">
    <property type="entry name" value="Nucleic acid-binding proteins"/>
    <property type="match status" value="1"/>
</dbReference>
<evidence type="ECO:0000256" key="4">
    <source>
        <dbReference type="ARBA" id="ARBA00022691"/>
    </source>
</evidence>
<keyword evidence="2 6" id="KW-0489">Methyltransferase</keyword>
<feature type="binding site" evidence="6">
    <location>
        <position position="310"/>
    </location>
    <ligand>
        <name>S-adenosyl-L-methionine</name>
        <dbReference type="ChEBI" id="CHEBI:59789"/>
    </ligand>
</feature>
<gene>
    <name evidence="9" type="ORF">DET45_102252</name>
</gene>
<dbReference type="InterPro" id="IPR030390">
    <property type="entry name" value="MeTrfase_TrmA_AS"/>
</dbReference>
<feature type="region of interest" description="Disordered" evidence="8">
    <location>
        <begin position="1"/>
        <end position="21"/>
    </location>
</feature>